<accession>A0AAD3H5M6</accession>
<feature type="transmembrane region" description="Helical" evidence="1">
    <location>
        <begin position="300"/>
        <end position="322"/>
    </location>
</feature>
<dbReference type="EMBL" id="BLLK01000045">
    <property type="protein sequence ID" value="GFH51181.1"/>
    <property type="molecule type" value="Genomic_DNA"/>
</dbReference>
<evidence type="ECO:0000313" key="3">
    <source>
        <dbReference type="Proteomes" id="UP001054902"/>
    </source>
</evidence>
<name>A0AAD3H5M6_9STRA</name>
<comment type="caution">
    <text evidence="2">The sequence shown here is derived from an EMBL/GenBank/DDBJ whole genome shotgun (WGS) entry which is preliminary data.</text>
</comment>
<keyword evidence="1" id="KW-0472">Membrane</keyword>
<feature type="transmembrane region" description="Helical" evidence="1">
    <location>
        <begin position="176"/>
        <end position="195"/>
    </location>
</feature>
<feature type="transmembrane region" description="Helical" evidence="1">
    <location>
        <begin position="483"/>
        <end position="504"/>
    </location>
</feature>
<feature type="transmembrane region" description="Helical" evidence="1">
    <location>
        <begin position="725"/>
        <end position="745"/>
    </location>
</feature>
<organism evidence="2 3">
    <name type="scientific">Chaetoceros tenuissimus</name>
    <dbReference type="NCBI Taxonomy" id="426638"/>
    <lineage>
        <taxon>Eukaryota</taxon>
        <taxon>Sar</taxon>
        <taxon>Stramenopiles</taxon>
        <taxon>Ochrophyta</taxon>
        <taxon>Bacillariophyta</taxon>
        <taxon>Coscinodiscophyceae</taxon>
        <taxon>Chaetocerotophycidae</taxon>
        <taxon>Chaetocerotales</taxon>
        <taxon>Chaetocerotaceae</taxon>
        <taxon>Chaetoceros</taxon>
    </lineage>
</organism>
<evidence type="ECO:0000256" key="1">
    <source>
        <dbReference type="SAM" id="Phobius"/>
    </source>
</evidence>
<feature type="transmembrane region" description="Helical" evidence="1">
    <location>
        <begin position="328"/>
        <end position="347"/>
    </location>
</feature>
<feature type="transmembrane region" description="Helical" evidence="1">
    <location>
        <begin position="121"/>
        <end position="139"/>
    </location>
</feature>
<protein>
    <submittedName>
        <fullName evidence="2">Uncharacterized protein</fullName>
    </submittedName>
</protein>
<dbReference type="Proteomes" id="UP001054902">
    <property type="component" value="Unassembled WGS sequence"/>
</dbReference>
<keyword evidence="3" id="KW-1185">Reference proteome</keyword>
<feature type="transmembrane region" description="Helical" evidence="1">
    <location>
        <begin position="524"/>
        <end position="544"/>
    </location>
</feature>
<evidence type="ECO:0000313" key="2">
    <source>
        <dbReference type="EMBL" id="GFH51181.1"/>
    </source>
</evidence>
<feature type="transmembrane region" description="Helical" evidence="1">
    <location>
        <begin position="207"/>
        <end position="229"/>
    </location>
</feature>
<sequence length="824" mass="91805">MSFSQQEVDHKKSVSFDASIPLEIEPKAKSSEQALPDIEESNNSFQDTMPLDEDEDKSCCGRLCEAFSRFLFPKLTPISASKFIVLTVLVAVPVVLYIYLFTKMGIGLKTFLYLSQNFQGYTGYLGLGIASMAFFLYLFDCYYWSSRSGVILRNLFLLLIVFACGLFALFTSSDYPFGPIALFIVLIAFWMIGIGRSIFKHVPAKQYVSWLSGPFFCVSFLVFVVWFTWTFLREENEWNPATAEADAAAIGCDVDADEQCYNAFIVWIGPFLISLGLLFLSFFASFLRPGTSAEQETTKFARIWMFLLFGMWVGASLAGAGAGVSTTLAALTLALFIAAAIILAISFEKVERKERLNDIGDALVEKYGNHFDVFRGLLIVTCTPIFMIYFVISFIIQRIRSVSCFQYSKPPSNTQSLRHIGGNGWLTIEARRLLREFQSWNKTKVYTYAIYWGLAFMVMSVIVSQFTLLFLSWLIEKTEAMSLGAVTGLLVAIGMTMFLLPPVPGVPIYLTLGIVILPVGQDTMGIYGSIFYALGVSLCLKLLACTLQQKMIGGLMQNSVSVRQFCSVNSNLMRSMKLVLQEKGIGIAKVSILVGGPDWPTSVLCGIMDLELIPILVGTLPIIFLITPTLLTGSFTYMASVNDGQDYPWAGTLAAIFAAITGVVQFGSMVVAAYYLEQTVSTRGEELEAIPIDEEVREADEKDEAISNAYNQVTEWSLLPLWSKFVLGSSLATMITSCYLVQLFADKCFTEYQLTYTIDEHLDGDWKNLVKPLGIVANILLLVSCLLLYIFRSWAMRKANDQLSSQNVVSNPDERQSETPYELQ</sequence>
<feature type="transmembrane region" description="Helical" evidence="1">
    <location>
        <begin position="612"/>
        <end position="637"/>
    </location>
</feature>
<feature type="transmembrane region" description="Helical" evidence="1">
    <location>
        <begin position="649"/>
        <end position="676"/>
    </location>
</feature>
<feature type="transmembrane region" description="Helical" evidence="1">
    <location>
        <begin position="376"/>
        <end position="396"/>
    </location>
</feature>
<dbReference type="AlphaFoldDB" id="A0AAD3H5M6"/>
<feature type="transmembrane region" description="Helical" evidence="1">
    <location>
        <begin position="151"/>
        <end position="170"/>
    </location>
</feature>
<feature type="transmembrane region" description="Helical" evidence="1">
    <location>
        <begin position="264"/>
        <end position="288"/>
    </location>
</feature>
<reference evidence="2 3" key="1">
    <citation type="journal article" date="2021" name="Sci. Rep.">
        <title>The genome of the diatom Chaetoceros tenuissimus carries an ancient integrated fragment of an extant virus.</title>
        <authorList>
            <person name="Hongo Y."/>
            <person name="Kimura K."/>
            <person name="Takaki Y."/>
            <person name="Yoshida Y."/>
            <person name="Baba S."/>
            <person name="Kobayashi G."/>
            <person name="Nagasaki K."/>
            <person name="Hano T."/>
            <person name="Tomaru Y."/>
        </authorList>
    </citation>
    <scope>NUCLEOTIDE SEQUENCE [LARGE SCALE GENOMIC DNA]</scope>
    <source>
        <strain evidence="2 3">NIES-3715</strain>
    </source>
</reference>
<proteinExistence type="predicted"/>
<gene>
    <name evidence="2" type="ORF">CTEN210_07658</name>
</gene>
<keyword evidence="1" id="KW-1133">Transmembrane helix</keyword>
<feature type="transmembrane region" description="Helical" evidence="1">
    <location>
        <begin position="449"/>
        <end position="471"/>
    </location>
</feature>
<feature type="transmembrane region" description="Helical" evidence="1">
    <location>
        <begin position="773"/>
        <end position="791"/>
    </location>
</feature>
<feature type="transmembrane region" description="Helical" evidence="1">
    <location>
        <begin position="83"/>
        <end position="101"/>
    </location>
</feature>
<keyword evidence="1" id="KW-0812">Transmembrane</keyword>